<sequence>MDGKDDDFPHGFGIFGGMFQNIFRSFDEELKQVMEEMSNMGFHTPEGPGGSVPSYGRSPREMMLKDPDDDGQKRCFLQDQRVGLFSPVHRSTSIKRLADGTVEKIEKVTENGRTCTTVTHTDKNGVMTSNTTCDRPAAGDVPTLLKNDSPPAIMPPEPSQSQGSGITSKPPQPGMDAEEAGFFNKLFGFDIFKSRK</sequence>
<evidence type="ECO:0000313" key="2">
    <source>
        <dbReference type="EMBL" id="WAR14352.1"/>
    </source>
</evidence>
<evidence type="ECO:0000313" key="3">
    <source>
        <dbReference type="Proteomes" id="UP001164746"/>
    </source>
</evidence>
<protein>
    <submittedName>
        <fullName evidence="2">Uncharacterized protein</fullName>
    </submittedName>
</protein>
<organism evidence="2 3">
    <name type="scientific">Mya arenaria</name>
    <name type="common">Soft-shell clam</name>
    <dbReference type="NCBI Taxonomy" id="6604"/>
    <lineage>
        <taxon>Eukaryota</taxon>
        <taxon>Metazoa</taxon>
        <taxon>Spiralia</taxon>
        <taxon>Lophotrochozoa</taxon>
        <taxon>Mollusca</taxon>
        <taxon>Bivalvia</taxon>
        <taxon>Autobranchia</taxon>
        <taxon>Heteroconchia</taxon>
        <taxon>Euheterodonta</taxon>
        <taxon>Imparidentia</taxon>
        <taxon>Neoheterodontei</taxon>
        <taxon>Myida</taxon>
        <taxon>Myoidea</taxon>
        <taxon>Myidae</taxon>
        <taxon>Mya</taxon>
    </lineage>
</organism>
<dbReference type="EMBL" id="CP111020">
    <property type="protein sequence ID" value="WAR14352.1"/>
    <property type="molecule type" value="Genomic_DNA"/>
</dbReference>
<gene>
    <name evidence="2" type="ORF">MAR_004457</name>
</gene>
<dbReference type="Proteomes" id="UP001164746">
    <property type="component" value="Chromosome 9"/>
</dbReference>
<keyword evidence="3" id="KW-1185">Reference proteome</keyword>
<evidence type="ECO:0000256" key="1">
    <source>
        <dbReference type="SAM" id="MobiDB-lite"/>
    </source>
</evidence>
<feature type="region of interest" description="Disordered" evidence="1">
    <location>
        <begin position="126"/>
        <end position="180"/>
    </location>
</feature>
<reference evidence="2" key="1">
    <citation type="submission" date="2022-11" db="EMBL/GenBank/DDBJ databases">
        <title>Centuries of genome instability and evolution in soft-shell clam transmissible cancer (bioRxiv).</title>
        <authorList>
            <person name="Hart S.F.M."/>
            <person name="Yonemitsu M.A."/>
            <person name="Giersch R.M."/>
            <person name="Beal B.F."/>
            <person name="Arriagada G."/>
            <person name="Davis B.W."/>
            <person name="Ostrander E.A."/>
            <person name="Goff S.P."/>
            <person name="Metzger M.J."/>
        </authorList>
    </citation>
    <scope>NUCLEOTIDE SEQUENCE</scope>
    <source>
        <strain evidence="2">MELC-2E11</strain>
        <tissue evidence="2">Siphon/mantle</tissue>
    </source>
</reference>
<name>A0ABY7EZQ6_MYAAR</name>
<proteinExistence type="predicted"/>
<accession>A0ABY7EZQ6</accession>
<feature type="compositionally biased region" description="Polar residues" evidence="1">
    <location>
        <begin position="159"/>
        <end position="169"/>
    </location>
</feature>